<reference evidence="16 18" key="3">
    <citation type="submission" date="2020-09" db="EMBL/GenBank/DDBJ databases">
        <title>Complete, closed and curated genome sequences of Photobacterium damselae subsp. piscicida isolates from Australia indicate localised evolution and additional plasmid-borne pathogenicity mechanisms.</title>
        <authorList>
            <person name="Baseggio L."/>
            <person name="Silayeva O."/>
            <person name="Buller N."/>
            <person name="Landos M."/>
            <person name="Engelstaedter J."/>
            <person name="Barnes A.C."/>
        </authorList>
    </citation>
    <scope>NUCLEOTIDE SEQUENCE [LARGE SCALE GENOMIC DNA]</scope>
    <source>
        <strain evidence="16 18">AS-16-0540-1</strain>
    </source>
</reference>
<evidence type="ECO:0000256" key="2">
    <source>
        <dbReference type="ARBA" id="ARBA00001946"/>
    </source>
</evidence>
<evidence type="ECO:0000313" key="18">
    <source>
        <dbReference type="Proteomes" id="UP000516656"/>
    </source>
</evidence>
<feature type="domain" description="GAF" evidence="14">
    <location>
        <begin position="17"/>
        <end position="163"/>
    </location>
</feature>
<evidence type="ECO:0000256" key="11">
    <source>
        <dbReference type="ARBA" id="ARBA00022723"/>
    </source>
</evidence>
<dbReference type="EMBL" id="CP061854">
    <property type="protein sequence ID" value="QOD56097.1"/>
    <property type="molecule type" value="Genomic_DNA"/>
</dbReference>
<reference evidence="15" key="1">
    <citation type="journal article" date="2017" name="Genome Announc.">
        <title>Whole-Genome Sequence of Photobacterium damselae subsp. piscicida Strain 91-197, Isolated from Hybrid Striped Bass (Morone sp.) in the United States.</title>
        <authorList>
            <person name="Teru Y."/>
            <person name="Hikima J."/>
            <person name="Kono T."/>
            <person name="Sakai M."/>
            <person name="Takano T."/>
            <person name="Hawke J.P."/>
            <person name="Takeyama H."/>
            <person name="Aoki T."/>
        </authorList>
    </citation>
    <scope>NUCLEOTIDE SEQUENCE</scope>
    <source>
        <strain evidence="15">91-197</strain>
    </source>
</reference>
<comment type="catalytic activity">
    <reaction evidence="1">
        <text>L-histidyl-[protein] + phosphoenolpyruvate = N(pros)-phospho-L-histidyl-[protein] + pyruvate</text>
        <dbReference type="Rhea" id="RHEA:23880"/>
        <dbReference type="Rhea" id="RHEA-COMP:9745"/>
        <dbReference type="Rhea" id="RHEA-COMP:9746"/>
        <dbReference type="ChEBI" id="CHEBI:15361"/>
        <dbReference type="ChEBI" id="CHEBI:29979"/>
        <dbReference type="ChEBI" id="CHEBI:58702"/>
        <dbReference type="ChEBI" id="CHEBI:64837"/>
        <dbReference type="EC" id="2.7.3.9"/>
    </reaction>
</comment>
<dbReference type="EMBL" id="AP018045">
    <property type="protein sequence ID" value="BAX51969.1"/>
    <property type="molecule type" value="Genomic_DNA"/>
</dbReference>
<dbReference type="InterPro" id="IPR015813">
    <property type="entry name" value="Pyrv/PenolPyrv_kinase-like_dom"/>
</dbReference>
<keyword evidence="16" id="KW-0670">Pyruvate</keyword>
<comment type="similarity">
    <text evidence="4">Belongs to the PEP-utilizing enzyme family.</text>
</comment>
<evidence type="ECO:0000259" key="14">
    <source>
        <dbReference type="SMART" id="SM00065"/>
    </source>
</evidence>
<evidence type="ECO:0000256" key="7">
    <source>
        <dbReference type="ARBA" id="ARBA00022490"/>
    </source>
</evidence>
<dbReference type="InterPro" id="IPR040442">
    <property type="entry name" value="Pyrv_kinase-like_dom_sf"/>
</dbReference>
<keyword evidence="6" id="KW-0813">Transport</keyword>
<dbReference type="PANTHER" id="PTHR46244:SF1">
    <property type="entry name" value="PHOSPHOENOLPYRUVATE-DEPENDENT PHOSPHOTRANSFERASE SYSTEM"/>
    <property type="match status" value="1"/>
</dbReference>
<evidence type="ECO:0000256" key="6">
    <source>
        <dbReference type="ARBA" id="ARBA00022448"/>
    </source>
</evidence>
<comment type="cofactor">
    <cofactor evidence="2">
        <name>Mg(2+)</name>
        <dbReference type="ChEBI" id="CHEBI:18420"/>
    </cofactor>
</comment>
<dbReference type="InterPro" id="IPR050499">
    <property type="entry name" value="PEP-utilizing_PTS_enzyme"/>
</dbReference>
<dbReference type="NCBIfam" id="TIGR01417">
    <property type="entry name" value="PTS_I_fam"/>
    <property type="match status" value="1"/>
</dbReference>
<comment type="subcellular location">
    <subcellularLocation>
        <location evidence="3">Cytoplasm</location>
    </subcellularLocation>
</comment>
<evidence type="ECO:0000256" key="13">
    <source>
        <dbReference type="ARBA" id="ARBA00022842"/>
    </source>
</evidence>
<dbReference type="GO" id="GO:0008965">
    <property type="term" value="F:phosphoenolpyruvate-protein phosphotransferase activity"/>
    <property type="evidence" value="ECO:0007669"/>
    <property type="project" value="UniProtKB-EC"/>
</dbReference>
<evidence type="ECO:0000256" key="1">
    <source>
        <dbReference type="ARBA" id="ARBA00000683"/>
    </source>
</evidence>
<dbReference type="InterPro" id="IPR008279">
    <property type="entry name" value="PEP-util_enz_mobile_dom"/>
</dbReference>
<name>A0A1V1V8M1_PHODP</name>
<dbReference type="InterPro" id="IPR006318">
    <property type="entry name" value="PTS_EI-like"/>
</dbReference>
<dbReference type="GO" id="GO:0005737">
    <property type="term" value="C:cytoplasm"/>
    <property type="evidence" value="ECO:0007669"/>
    <property type="project" value="UniProtKB-SubCell"/>
</dbReference>
<dbReference type="InterPro" id="IPR036637">
    <property type="entry name" value="Phosphohistidine_dom_sf"/>
</dbReference>
<dbReference type="InterPro" id="IPR023151">
    <property type="entry name" value="PEP_util_CS"/>
</dbReference>
<dbReference type="GO" id="GO:0009401">
    <property type="term" value="P:phosphoenolpyruvate-dependent sugar phosphotransferase system"/>
    <property type="evidence" value="ECO:0007669"/>
    <property type="project" value="UniProtKB-KW"/>
</dbReference>
<dbReference type="InterPro" id="IPR018274">
    <property type="entry name" value="PEP_util_AS"/>
</dbReference>
<evidence type="ECO:0000256" key="10">
    <source>
        <dbReference type="ARBA" id="ARBA00022683"/>
    </source>
</evidence>
<dbReference type="SUPFAM" id="SSF47831">
    <property type="entry name" value="Enzyme I of the PEP:sugar phosphotransferase system HPr-binding (sub)domain"/>
    <property type="match status" value="1"/>
</dbReference>
<dbReference type="InterPro" id="IPR000121">
    <property type="entry name" value="PEP_util_C"/>
</dbReference>
<dbReference type="Gene3D" id="3.30.450.40">
    <property type="match status" value="1"/>
</dbReference>
<organism evidence="16 18">
    <name type="scientific">Photobacterium damsela subsp. piscicida</name>
    <name type="common">Pasteurella piscicida</name>
    <dbReference type="NCBI Taxonomy" id="38294"/>
    <lineage>
        <taxon>Bacteria</taxon>
        <taxon>Pseudomonadati</taxon>
        <taxon>Pseudomonadota</taxon>
        <taxon>Gammaproteobacteria</taxon>
        <taxon>Vibrionales</taxon>
        <taxon>Vibrionaceae</taxon>
        <taxon>Photobacterium</taxon>
    </lineage>
</organism>
<dbReference type="EC" id="2.7.3.9" evidence="5"/>
<dbReference type="InterPro" id="IPR003018">
    <property type="entry name" value="GAF"/>
</dbReference>
<dbReference type="Gene3D" id="3.20.20.60">
    <property type="entry name" value="Phosphoenolpyruvate-binding domains"/>
    <property type="match status" value="1"/>
</dbReference>
<dbReference type="SUPFAM" id="SSF51621">
    <property type="entry name" value="Phosphoenolpyruvate/pyruvate domain"/>
    <property type="match status" value="1"/>
</dbReference>
<evidence type="ECO:0000256" key="3">
    <source>
        <dbReference type="ARBA" id="ARBA00004496"/>
    </source>
</evidence>
<evidence type="ECO:0000256" key="8">
    <source>
        <dbReference type="ARBA" id="ARBA00022597"/>
    </source>
</evidence>
<keyword evidence="13" id="KW-0460">Magnesium</keyword>
<dbReference type="Gene3D" id="3.50.30.10">
    <property type="entry name" value="Phosphohistidine domain"/>
    <property type="match status" value="1"/>
</dbReference>
<evidence type="ECO:0000256" key="5">
    <source>
        <dbReference type="ARBA" id="ARBA00012232"/>
    </source>
</evidence>
<dbReference type="SUPFAM" id="SSF55781">
    <property type="entry name" value="GAF domain-like"/>
    <property type="match status" value="1"/>
</dbReference>
<evidence type="ECO:0000313" key="15">
    <source>
        <dbReference type="EMBL" id="BAX51969.1"/>
    </source>
</evidence>
<dbReference type="Pfam" id="PF01590">
    <property type="entry name" value="GAF"/>
    <property type="match status" value="1"/>
</dbReference>
<dbReference type="RefSeq" id="WP_086957578.1">
    <property type="nucleotide sequence ID" value="NZ_AP018045.1"/>
</dbReference>
<dbReference type="Proteomes" id="UP000516656">
    <property type="component" value="Chromosome 1"/>
</dbReference>
<evidence type="ECO:0000256" key="4">
    <source>
        <dbReference type="ARBA" id="ARBA00007837"/>
    </source>
</evidence>
<evidence type="ECO:0000313" key="16">
    <source>
        <dbReference type="EMBL" id="QOD56097.1"/>
    </source>
</evidence>
<dbReference type="InterPro" id="IPR036618">
    <property type="entry name" value="PtsI_HPr-bd_sf"/>
</dbReference>
<dbReference type="Pfam" id="PF05524">
    <property type="entry name" value="PEP-utilisers_N"/>
    <property type="match status" value="1"/>
</dbReference>
<keyword evidence="10" id="KW-0598">Phosphotransferase system</keyword>
<keyword evidence="11" id="KW-0479">Metal-binding</keyword>
<dbReference type="PROSITE" id="PS00742">
    <property type="entry name" value="PEP_ENZYMES_2"/>
    <property type="match status" value="1"/>
</dbReference>
<dbReference type="NCBIfam" id="NF008283">
    <property type="entry name" value="PRK11061.1"/>
    <property type="match status" value="1"/>
</dbReference>
<dbReference type="PANTHER" id="PTHR46244">
    <property type="entry name" value="PHOSPHOENOLPYRUVATE-PROTEIN PHOSPHOTRANSFERASE"/>
    <property type="match status" value="1"/>
</dbReference>
<keyword evidence="8" id="KW-0762">Sugar transport</keyword>
<dbReference type="Gene3D" id="1.10.274.10">
    <property type="entry name" value="PtsI, HPr-binding domain"/>
    <property type="match status" value="1"/>
</dbReference>
<sequence length="752" mass="84210">MLAQLREIVEKVVSASNLIDALDQLVIQTCLALDAECCSIYIADHGRREYTLMATKGLHKQSAHVALKFDEGLVGLVGRKAEPVNVADAHNHPEFKHLPDIGEERFASFFGTPIIHQRQVLGVLVIQQRCCRVFDESEESFMVTLAAQIATILAHAKAQGMWPRQRQGMHYTGVVASTGIAVAKAWWDDTQPQLESVQPAFAADITQEQERLLIAIDKASAEFRRLRKRFDNELQKETLAIFDLFNHLLNDPMLRKDLFAKINAGDLAEWAVRQVVEDYSARFAQMRDEYLKERAQDLRELGQRLLYFLSHDEVVEQKWDEPIILLTRELTAAMLASIPTDKLAAVVAQEGAANSHAAILSRTLGVPAIMGVDFVPESAHNKRVIVDGYRGEFTVQPNRLVLKEYRRLLKEEQELTQIVSEELARPAITSDGCKVQTYLNTGLNSETCQNLKAGIDGVGLYRTEVPFLLQHSFPSEDEQRSQYHTMLTTYAPMPVVMRTLDIGGDKPLPYLPIEEDNPFLGWRGIRFTLDHPEIFTIQVRAMLQASIGLNNLDILLPMISSVGEIEEAKELIDKAYQDVLLQAQGRGLSLYYPRIGIMIEVPSMLYQLDALQGRVDFISVGSNDLTQYLLAVDRNNARVASVYDPLHPAVLHALHHIVQSSNRLKIPVSLCGELAGDPLGAVLLVGMGYRSLSMNTRSMAKIKYMLKHLTIADMESLAQSVLSVYFAQDVRAQTVQFLEHHGLGGLVRAGKF</sequence>
<keyword evidence="7" id="KW-0963">Cytoplasm</keyword>
<evidence type="ECO:0000256" key="9">
    <source>
        <dbReference type="ARBA" id="ARBA00022679"/>
    </source>
</evidence>
<gene>
    <name evidence="16" type="primary">ptsP</name>
    <name evidence="16" type="ORF">IC627_12705</name>
    <name evidence="15" type="ORF">PDPUS_1_00594</name>
</gene>
<dbReference type="Pfam" id="PF00391">
    <property type="entry name" value="PEP-utilizers"/>
    <property type="match status" value="1"/>
</dbReference>
<evidence type="ECO:0000256" key="12">
    <source>
        <dbReference type="ARBA" id="ARBA00022777"/>
    </source>
</evidence>
<keyword evidence="12" id="KW-0418">Kinase</keyword>
<dbReference type="GO" id="GO:0016301">
    <property type="term" value="F:kinase activity"/>
    <property type="evidence" value="ECO:0007669"/>
    <property type="project" value="UniProtKB-KW"/>
</dbReference>
<proteinExistence type="inferred from homology"/>
<dbReference type="SUPFAM" id="SSF52009">
    <property type="entry name" value="Phosphohistidine domain"/>
    <property type="match status" value="1"/>
</dbReference>
<evidence type="ECO:0000313" key="17">
    <source>
        <dbReference type="Proteomes" id="UP000218676"/>
    </source>
</evidence>
<dbReference type="AlphaFoldDB" id="A0A1V1V8M1"/>
<accession>A0A1V1V8M1</accession>
<dbReference type="PRINTS" id="PR01736">
    <property type="entry name" value="PHPHTRNFRASE"/>
</dbReference>
<dbReference type="GO" id="GO:0046872">
    <property type="term" value="F:metal ion binding"/>
    <property type="evidence" value="ECO:0007669"/>
    <property type="project" value="UniProtKB-KW"/>
</dbReference>
<dbReference type="Pfam" id="PF02896">
    <property type="entry name" value="PEP-utilizers_C"/>
    <property type="match status" value="1"/>
</dbReference>
<dbReference type="InterPro" id="IPR008731">
    <property type="entry name" value="PTS_EIN"/>
</dbReference>
<dbReference type="Proteomes" id="UP000218676">
    <property type="component" value="Chromosome 1"/>
</dbReference>
<dbReference type="SMART" id="SM00065">
    <property type="entry name" value="GAF"/>
    <property type="match status" value="1"/>
</dbReference>
<keyword evidence="9 16" id="KW-0808">Transferase</keyword>
<dbReference type="PROSITE" id="PS00370">
    <property type="entry name" value="PEP_ENZYMES_PHOS_SITE"/>
    <property type="match status" value="1"/>
</dbReference>
<reference evidence="17" key="2">
    <citation type="submission" date="2017-05" db="EMBL/GenBank/DDBJ databases">
        <title>Whole genome sequence of fish pathogenic bacteria, Photobacterium damselae subsp. piscicida, strain 91-197, isolated from hybrid striped bass (Morone sp.) in USA.</title>
        <authorList>
            <person name="Teru Y."/>
            <person name="Hikima J."/>
            <person name="Kono T."/>
            <person name="Sakai M."/>
            <person name="Takano T."/>
            <person name="Hawke J.P."/>
            <person name="Takeyama H."/>
            <person name="Aoki T."/>
        </authorList>
    </citation>
    <scope>NUCLEOTIDE SEQUENCE [LARGE SCALE GENOMIC DNA]</scope>
    <source>
        <strain evidence="17">91-197</strain>
    </source>
</reference>
<protein>
    <recommendedName>
        <fullName evidence="5">phosphoenolpyruvate--protein phosphotransferase</fullName>
        <ecNumber evidence="5">2.7.3.9</ecNumber>
    </recommendedName>
</protein>
<dbReference type="InterPro" id="IPR029016">
    <property type="entry name" value="GAF-like_dom_sf"/>
</dbReference>